<organism evidence="1 2">
    <name type="scientific">Micromonospora fulviviridis</name>
    <dbReference type="NCBI Taxonomy" id="47860"/>
    <lineage>
        <taxon>Bacteria</taxon>
        <taxon>Bacillati</taxon>
        <taxon>Actinomycetota</taxon>
        <taxon>Actinomycetes</taxon>
        <taxon>Micromonosporales</taxon>
        <taxon>Micromonosporaceae</taxon>
        <taxon>Micromonospora</taxon>
    </lineage>
</organism>
<accession>A0ABV2VFF3</accession>
<name>A0ABV2VFF3_9ACTN</name>
<protein>
    <submittedName>
        <fullName evidence="1">Uncharacterized protein</fullName>
    </submittedName>
</protein>
<reference evidence="1 2" key="1">
    <citation type="submission" date="2024-06" db="EMBL/GenBank/DDBJ databases">
        <title>The Natural Products Discovery Center: Release of the First 8490 Sequenced Strains for Exploring Actinobacteria Biosynthetic Diversity.</title>
        <authorList>
            <person name="Kalkreuter E."/>
            <person name="Kautsar S.A."/>
            <person name="Yang D."/>
            <person name="Bader C.D."/>
            <person name="Teijaro C.N."/>
            <person name="Fluegel L."/>
            <person name="Davis C.M."/>
            <person name="Simpson J.R."/>
            <person name="Lauterbach L."/>
            <person name="Steele A.D."/>
            <person name="Gui C."/>
            <person name="Meng S."/>
            <person name="Li G."/>
            <person name="Viehrig K."/>
            <person name="Ye F."/>
            <person name="Su P."/>
            <person name="Kiefer A.F."/>
            <person name="Nichols A."/>
            <person name="Cepeda A.J."/>
            <person name="Yan W."/>
            <person name="Fan B."/>
            <person name="Jiang Y."/>
            <person name="Adhikari A."/>
            <person name="Zheng C.-J."/>
            <person name="Schuster L."/>
            <person name="Cowan T.M."/>
            <person name="Smanski M.J."/>
            <person name="Chevrette M.G."/>
            <person name="De Carvalho L.P.S."/>
            <person name="Shen B."/>
        </authorList>
    </citation>
    <scope>NUCLEOTIDE SEQUENCE [LARGE SCALE GENOMIC DNA]</scope>
    <source>
        <strain evidence="1 2">NPDC006286</strain>
    </source>
</reference>
<dbReference type="Proteomes" id="UP001550348">
    <property type="component" value="Unassembled WGS sequence"/>
</dbReference>
<comment type="caution">
    <text evidence="1">The sequence shown here is derived from an EMBL/GenBank/DDBJ whole genome shotgun (WGS) entry which is preliminary data.</text>
</comment>
<proteinExistence type="predicted"/>
<keyword evidence="2" id="KW-1185">Reference proteome</keyword>
<dbReference type="EMBL" id="JBEXRX010000010">
    <property type="protein sequence ID" value="MEU0151533.1"/>
    <property type="molecule type" value="Genomic_DNA"/>
</dbReference>
<dbReference type="RefSeq" id="WP_355663589.1">
    <property type="nucleotide sequence ID" value="NZ_JBEXRX010000010.1"/>
</dbReference>
<sequence>MPEQFPRCLTVRGSAEVPDGWNLWVAVLDPKQAYYFDKIANIDRSTRRWEAANVLIGSEAQGGQAFEIVPVLLNDEDSAFVRSATAYVGFRQLPKKAVRGNSISAIRSSTEKSDCGQ</sequence>
<gene>
    <name evidence="1" type="ORF">ABZ071_06310</name>
</gene>
<evidence type="ECO:0000313" key="2">
    <source>
        <dbReference type="Proteomes" id="UP001550348"/>
    </source>
</evidence>
<evidence type="ECO:0000313" key="1">
    <source>
        <dbReference type="EMBL" id="MEU0151533.1"/>
    </source>
</evidence>